<name>A0AAW0LMY6_QUESU</name>
<comment type="caution">
    <text evidence="1">The sequence shown here is derived from an EMBL/GenBank/DDBJ whole genome shotgun (WGS) entry which is preliminary data.</text>
</comment>
<dbReference type="InterPro" id="IPR036691">
    <property type="entry name" value="Endo/exonu/phosph_ase_sf"/>
</dbReference>
<protein>
    <recommendedName>
        <fullName evidence="3">Endonuclease/exonuclease/phosphatase domain-containing protein</fullName>
    </recommendedName>
</protein>
<dbReference type="Proteomes" id="UP000237347">
    <property type="component" value="Unassembled WGS sequence"/>
</dbReference>
<dbReference type="EMBL" id="PKMF04000076">
    <property type="protein sequence ID" value="KAK7852451.1"/>
    <property type="molecule type" value="Genomic_DNA"/>
</dbReference>
<gene>
    <name evidence="1" type="ORF">CFP56_039082</name>
</gene>
<evidence type="ECO:0008006" key="3">
    <source>
        <dbReference type="Google" id="ProtNLM"/>
    </source>
</evidence>
<proteinExistence type="predicted"/>
<dbReference type="PANTHER" id="PTHR33710:SF77">
    <property type="entry name" value="DNASE I-LIKE SUPERFAMILY PROTEIN"/>
    <property type="match status" value="1"/>
</dbReference>
<sequence length="193" mass="22394">MAIHSDTIGYAGGLWLLWNSDRVEVSLISKIEQEIHVTVKVCASDFSWIFFAVYASPRFEERSILWNNLSALAELHNMAWVIAGEFNEPLVEDDKFGGRTVSMNRSLQFKDCLDKCNMVDLGFSGPRFTWSNGRELSMLIQERIDRFFVNIVWYSNFPEAKVTHLTRCHSDHCPVLLETTQHFQLQLPKPFRF</sequence>
<reference evidence="1 2" key="1">
    <citation type="journal article" date="2018" name="Sci. Data">
        <title>The draft genome sequence of cork oak.</title>
        <authorList>
            <person name="Ramos A.M."/>
            <person name="Usie A."/>
            <person name="Barbosa P."/>
            <person name="Barros P.M."/>
            <person name="Capote T."/>
            <person name="Chaves I."/>
            <person name="Simoes F."/>
            <person name="Abreu I."/>
            <person name="Carrasquinho I."/>
            <person name="Faro C."/>
            <person name="Guimaraes J.B."/>
            <person name="Mendonca D."/>
            <person name="Nobrega F."/>
            <person name="Rodrigues L."/>
            <person name="Saibo N.J.M."/>
            <person name="Varela M.C."/>
            <person name="Egas C."/>
            <person name="Matos J."/>
            <person name="Miguel C.M."/>
            <person name="Oliveira M.M."/>
            <person name="Ricardo C.P."/>
            <person name="Goncalves S."/>
        </authorList>
    </citation>
    <scope>NUCLEOTIDE SEQUENCE [LARGE SCALE GENOMIC DNA]</scope>
    <source>
        <strain evidence="2">cv. HL8</strain>
    </source>
</reference>
<dbReference type="Gene3D" id="3.60.10.10">
    <property type="entry name" value="Endonuclease/exonuclease/phosphatase"/>
    <property type="match status" value="1"/>
</dbReference>
<keyword evidence="2" id="KW-1185">Reference proteome</keyword>
<evidence type="ECO:0000313" key="2">
    <source>
        <dbReference type="Proteomes" id="UP000237347"/>
    </source>
</evidence>
<accession>A0AAW0LMY6</accession>
<dbReference type="SUPFAM" id="SSF56219">
    <property type="entry name" value="DNase I-like"/>
    <property type="match status" value="1"/>
</dbReference>
<organism evidence="1 2">
    <name type="scientific">Quercus suber</name>
    <name type="common">Cork oak</name>
    <dbReference type="NCBI Taxonomy" id="58331"/>
    <lineage>
        <taxon>Eukaryota</taxon>
        <taxon>Viridiplantae</taxon>
        <taxon>Streptophyta</taxon>
        <taxon>Embryophyta</taxon>
        <taxon>Tracheophyta</taxon>
        <taxon>Spermatophyta</taxon>
        <taxon>Magnoliopsida</taxon>
        <taxon>eudicotyledons</taxon>
        <taxon>Gunneridae</taxon>
        <taxon>Pentapetalae</taxon>
        <taxon>rosids</taxon>
        <taxon>fabids</taxon>
        <taxon>Fagales</taxon>
        <taxon>Fagaceae</taxon>
        <taxon>Quercus</taxon>
    </lineage>
</organism>
<dbReference type="PANTHER" id="PTHR33710">
    <property type="entry name" value="BNAC02G09200D PROTEIN"/>
    <property type="match status" value="1"/>
</dbReference>
<dbReference type="AlphaFoldDB" id="A0AAW0LMY6"/>
<evidence type="ECO:0000313" key="1">
    <source>
        <dbReference type="EMBL" id="KAK7852451.1"/>
    </source>
</evidence>